<feature type="domain" description="Helicase C-terminal" evidence="4">
    <location>
        <begin position="235"/>
        <end position="383"/>
    </location>
</feature>
<dbReference type="Pfam" id="PF00270">
    <property type="entry name" value="DEAD"/>
    <property type="match status" value="1"/>
</dbReference>
<dbReference type="PROSITE" id="PS51194">
    <property type="entry name" value="HELICASE_CTER"/>
    <property type="match status" value="1"/>
</dbReference>
<keyword evidence="6" id="KW-1185">Reference proteome</keyword>
<feature type="domain" description="Helicase ATP-binding" evidence="3">
    <location>
        <begin position="32"/>
        <end position="211"/>
    </location>
</feature>
<dbReference type="SMART" id="SM00490">
    <property type="entry name" value="HELICc"/>
    <property type="match status" value="1"/>
</dbReference>
<dbReference type="InterPro" id="IPR011545">
    <property type="entry name" value="DEAD/DEAH_box_helicase_dom"/>
</dbReference>
<gene>
    <name evidence="5" type="ORF">M1B72_07205</name>
</gene>
<keyword evidence="1" id="KW-0547">Nucleotide-binding</keyword>
<evidence type="ECO:0000313" key="5">
    <source>
        <dbReference type="EMBL" id="UPU37484.1"/>
    </source>
</evidence>
<keyword evidence="2" id="KW-0067">ATP-binding</keyword>
<sequence length="715" mass="80088">MSVFARFAPRLQQAIVSRLGWSSLRPVQEEAGKVLLSGANAVILAPTAGGKTEACIFPMLSQMIEDEPVGVGVLYIAPIKALLNNQEDRLGLYTEMVGLRRFVWHGDTGDHPRRQFLREPTEILMTTPESLEVMFVSQRVDEHKIFGDLRTVVIDEVHAIAGTDRGAHLMSVIERLVRVSKHDVQRIGLSATVGNPEAILGWLQGTSKRTRQIVDPPKQPARRKLLVVYRPGLPQLSQAAARIARGQKSLFFCQSRSTTEAVAEYMRRAGTDVFVHHSAMSREERQLAEERFHHGKDACIVCTSTLELGIDVGDLDLVLQSEAPDTVSSFLQRMGRTGRRSGQAANTTFFCETTEGILQAIALVELAKSGWVEPVEVERRCWPVLIHQLLAMALANDGISVEDAWLQLSRVPDFQGINRDEYDSLLEWLLRDCALRLAGGRLVIGPKAEHRFGRKNFMELFAVFSSPQTYAVHTVSGQPLGSLNQAFVDRLVEDVSSFLLGGRAWAVIHVQHDDRRVIVEPAPRGRQPTWGGFLPQFLGFEVCQRILTTSLSDEVYPYLDPAASAVLDEHRETMRAVVGSSRGGVEVEDGEIRWWTFAGGRINATLRYALEAVGGDWKVMTDNFLIKIRGEGLCERDLDEARGKLADPEFWENEKLWAEVTESLPSYRLSKFQPLMPPWIQREVIARHLLDVEGARLWHVQGEGRSKDLTVRRES</sequence>
<dbReference type="PROSITE" id="PS51192">
    <property type="entry name" value="HELICASE_ATP_BIND_1"/>
    <property type="match status" value="1"/>
</dbReference>
<dbReference type="SMART" id="SM00487">
    <property type="entry name" value="DEXDc"/>
    <property type="match status" value="1"/>
</dbReference>
<protein>
    <submittedName>
        <fullName evidence="5">DEAD/DEAH box helicase</fullName>
    </submittedName>
</protein>
<dbReference type="RefSeq" id="WP_248647073.1">
    <property type="nucleotide sequence ID" value="NZ_CP096574.1"/>
</dbReference>
<dbReference type="Pfam" id="PF19306">
    <property type="entry name" value="WHD_Lhr"/>
    <property type="match status" value="1"/>
</dbReference>
<dbReference type="SUPFAM" id="SSF52540">
    <property type="entry name" value="P-loop containing nucleoside triphosphate hydrolases"/>
    <property type="match status" value="1"/>
</dbReference>
<dbReference type="InterPro" id="IPR027417">
    <property type="entry name" value="P-loop_NTPase"/>
</dbReference>
<dbReference type="Proteomes" id="UP000831485">
    <property type="component" value="Chromosome"/>
</dbReference>
<evidence type="ECO:0000256" key="2">
    <source>
        <dbReference type="ARBA" id="ARBA00022840"/>
    </source>
</evidence>
<dbReference type="PANTHER" id="PTHR47962">
    <property type="entry name" value="ATP-DEPENDENT HELICASE LHR-RELATED-RELATED"/>
    <property type="match status" value="1"/>
</dbReference>
<evidence type="ECO:0000256" key="1">
    <source>
        <dbReference type="ARBA" id="ARBA00022741"/>
    </source>
</evidence>
<dbReference type="GO" id="GO:0004386">
    <property type="term" value="F:helicase activity"/>
    <property type="evidence" value="ECO:0007669"/>
    <property type="project" value="UniProtKB-KW"/>
</dbReference>
<dbReference type="PANTHER" id="PTHR47962:SF5">
    <property type="entry name" value="ATP-DEPENDENT HELICASE LHR-RELATED"/>
    <property type="match status" value="1"/>
</dbReference>
<dbReference type="EMBL" id="CP096574">
    <property type="protein sequence ID" value="UPU37484.1"/>
    <property type="molecule type" value="Genomic_DNA"/>
</dbReference>
<reference evidence="5" key="1">
    <citation type="submission" date="2022-04" db="EMBL/GenBank/DDBJ databases">
        <authorList>
            <person name="Liu G."/>
        </authorList>
    </citation>
    <scope>NUCLEOTIDE SEQUENCE</scope>
    <source>
        <strain evidence="5">RG22</strain>
    </source>
</reference>
<evidence type="ECO:0000259" key="4">
    <source>
        <dbReference type="PROSITE" id="PS51194"/>
    </source>
</evidence>
<dbReference type="Pfam" id="PF00271">
    <property type="entry name" value="Helicase_C"/>
    <property type="match status" value="1"/>
</dbReference>
<name>A0ABY4LI16_9BACT</name>
<dbReference type="InterPro" id="IPR014001">
    <property type="entry name" value="Helicase_ATP-bd"/>
</dbReference>
<dbReference type="Gene3D" id="3.40.50.300">
    <property type="entry name" value="P-loop containing nucleotide triphosphate hydrolases"/>
    <property type="match status" value="2"/>
</dbReference>
<keyword evidence="5" id="KW-0347">Helicase</keyword>
<dbReference type="InterPro" id="IPR001650">
    <property type="entry name" value="Helicase_C-like"/>
</dbReference>
<keyword evidence="5" id="KW-0378">Hydrolase</keyword>
<dbReference type="InterPro" id="IPR045628">
    <property type="entry name" value="Lhr_WH_dom"/>
</dbReference>
<proteinExistence type="predicted"/>
<dbReference type="InterPro" id="IPR052511">
    <property type="entry name" value="ATP-dep_Helicase"/>
</dbReference>
<evidence type="ECO:0000313" key="6">
    <source>
        <dbReference type="Proteomes" id="UP000831485"/>
    </source>
</evidence>
<accession>A0ABY4LI16</accession>
<evidence type="ECO:0000259" key="3">
    <source>
        <dbReference type="PROSITE" id="PS51192"/>
    </source>
</evidence>
<organism evidence="5 6">
    <name type="scientific">Geomonas paludis</name>
    <dbReference type="NCBI Taxonomy" id="2740185"/>
    <lineage>
        <taxon>Bacteria</taxon>
        <taxon>Pseudomonadati</taxon>
        <taxon>Thermodesulfobacteriota</taxon>
        <taxon>Desulfuromonadia</taxon>
        <taxon>Geobacterales</taxon>
        <taxon>Geobacteraceae</taxon>
        <taxon>Geomonas</taxon>
    </lineage>
</organism>